<keyword evidence="1" id="KW-0479">Metal-binding</keyword>
<accession>A0A1I5SB09</accession>
<name>A0A1I5SB09_9FIRM</name>
<gene>
    <name evidence="4" type="ORF">SAMN05444406_10262</name>
</gene>
<dbReference type="STRING" id="937334.SAMN05444406_10262"/>
<evidence type="ECO:0000313" key="5">
    <source>
        <dbReference type="Proteomes" id="UP000198577"/>
    </source>
</evidence>
<dbReference type="RefSeq" id="WP_092281854.1">
    <property type="nucleotide sequence ID" value="NZ_FOXR01000002.1"/>
</dbReference>
<protein>
    <submittedName>
        <fullName evidence="4">L-fuculose-phosphate aldolase</fullName>
    </submittedName>
</protein>
<dbReference type="GO" id="GO:0016832">
    <property type="term" value="F:aldehyde-lyase activity"/>
    <property type="evidence" value="ECO:0007669"/>
    <property type="project" value="TreeGrafter"/>
</dbReference>
<keyword evidence="2" id="KW-0456">Lyase</keyword>
<evidence type="ECO:0000256" key="2">
    <source>
        <dbReference type="ARBA" id="ARBA00023239"/>
    </source>
</evidence>
<evidence type="ECO:0000313" key="4">
    <source>
        <dbReference type="EMBL" id="SFP67901.1"/>
    </source>
</evidence>
<dbReference type="InterPro" id="IPR050197">
    <property type="entry name" value="Aldolase_class_II_sugar_metab"/>
</dbReference>
<dbReference type="EMBL" id="FOXR01000002">
    <property type="protein sequence ID" value="SFP67901.1"/>
    <property type="molecule type" value="Genomic_DNA"/>
</dbReference>
<evidence type="ECO:0000259" key="3">
    <source>
        <dbReference type="SMART" id="SM01007"/>
    </source>
</evidence>
<sequence length="428" mass="48236">MKFELLHPADQIVMIMERIYRYGMTTTSGGNISILDDNGDIWITPSGIDKGSLRRNDIIRVKPDGSIEGIHKPSVELPFHEMIYQKRPDIKAIIHAHPPALVAFSIVRQIPNTRLIPNVHLICGQVGIAEYGLPGSRDLGKKIAAQFEKGFKTVILENHGVVTGGKNLFEAFMAFETLDFCAKLELKARRLGNPRSLTDRHIEISKNKQDVTLNEFIPKRFSSEEREARRNMCQLIHRAYDQQLFTSTQGTFSQRLSDGSFIITPYGLDRKYLQEEDLVRIENGWKEAGKNPSRSVLLHKAIYDKHPHINSVLIAHPPNIMAFAVTDENFETKTIPESYIMLRNIPKLPFGCTFMQPEMTADAFSKETSVVLVENDCVIVTGSSLLNAFDRLEVAEYSAKAIIAAKDLGELVTINDEQVAEIEKAFKL</sequence>
<dbReference type="InterPro" id="IPR001303">
    <property type="entry name" value="Aldolase_II/adducin_N"/>
</dbReference>
<keyword evidence="5" id="KW-1185">Reference proteome</keyword>
<dbReference type="AlphaFoldDB" id="A0A1I5SB09"/>
<dbReference type="InterPro" id="IPR036409">
    <property type="entry name" value="Aldolase_II/adducin_N_sf"/>
</dbReference>
<evidence type="ECO:0000256" key="1">
    <source>
        <dbReference type="ARBA" id="ARBA00022723"/>
    </source>
</evidence>
<reference evidence="4 5" key="1">
    <citation type="submission" date="2016-10" db="EMBL/GenBank/DDBJ databases">
        <authorList>
            <person name="de Groot N.N."/>
        </authorList>
    </citation>
    <scope>NUCLEOTIDE SEQUENCE [LARGE SCALE GENOMIC DNA]</scope>
    <source>
        <strain evidence="4 5">DSM 20678</strain>
    </source>
</reference>
<dbReference type="SMART" id="SM01007">
    <property type="entry name" value="Aldolase_II"/>
    <property type="match status" value="2"/>
</dbReference>
<dbReference type="SUPFAM" id="SSF53639">
    <property type="entry name" value="AraD/HMP-PK domain-like"/>
    <property type="match status" value="2"/>
</dbReference>
<organism evidence="4 5">
    <name type="scientific">Caldicoprobacter faecalis</name>
    <dbReference type="NCBI Taxonomy" id="937334"/>
    <lineage>
        <taxon>Bacteria</taxon>
        <taxon>Bacillati</taxon>
        <taxon>Bacillota</taxon>
        <taxon>Clostridia</taxon>
        <taxon>Caldicoprobacterales</taxon>
        <taxon>Caldicoprobacteraceae</taxon>
        <taxon>Caldicoprobacter</taxon>
    </lineage>
</organism>
<dbReference type="GO" id="GO:0005829">
    <property type="term" value="C:cytosol"/>
    <property type="evidence" value="ECO:0007669"/>
    <property type="project" value="TreeGrafter"/>
</dbReference>
<dbReference type="Gene3D" id="3.40.225.10">
    <property type="entry name" value="Class II aldolase/adducin N-terminal domain"/>
    <property type="match status" value="2"/>
</dbReference>
<dbReference type="PANTHER" id="PTHR22789:SF0">
    <property type="entry name" value="3-OXO-TETRONATE 4-PHOSPHATE DECARBOXYLASE-RELATED"/>
    <property type="match status" value="1"/>
</dbReference>
<dbReference type="Proteomes" id="UP000198577">
    <property type="component" value="Unassembled WGS sequence"/>
</dbReference>
<feature type="domain" description="Class II aldolase/adducin N-terminal" evidence="3">
    <location>
        <begin position="230"/>
        <end position="403"/>
    </location>
</feature>
<feature type="domain" description="Class II aldolase/adducin N-terminal" evidence="3">
    <location>
        <begin position="10"/>
        <end position="186"/>
    </location>
</feature>
<dbReference type="Pfam" id="PF00596">
    <property type="entry name" value="Aldolase_II"/>
    <property type="match status" value="2"/>
</dbReference>
<dbReference type="PANTHER" id="PTHR22789">
    <property type="entry name" value="FUCULOSE PHOSPHATE ALDOLASE"/>
    <property type="match status" value="1"/>
</dbReference>
<dbReference type="GO" id="GO:0046872">
    <property type="term" value="F:metal ion binding"/>
    <property type="evidence" value="ECO:0007669"/>
    <property type="project" value="UniProtKB-KW"/>
</dbReference>
<dbReference type="GO" id="GO:0019323">
    <property type="term" value="P:pentose catabolic process"/>
    <property type="evidence" value="ECO:0007669"/>
    <property type="project" value="TreeGrafter"/>
</dbReference>
<proteinExistence type="predicted"/>
<dbReference type="OrthoDB" id="9794581at2"/>